<accession>A0A1I4TTE4</accession>
<reference evidence="1 2" key="1">
    <citation type="submission" date="2016-10" db="EMBL/GenBank/DDBJ databases">
        <authorList>
            <person name="de Groot N.N."/>
        </authorList>
    </citation>
    <scope>NUCLEOTIDE SEQUENCE [LARGE SCALE GENOMIC DNA]</scope>
    <source>
        <strain evidence="1 2">DSM 15283</strain>
    </source>
</reference>
<dbReference type="Gene3D" id="3.90.79.10">
    <property type="entry name" value="Nucleoside Triphosphate Pyrophosphohydrolase"/>
    <property type="match status" value="1"/>
</dbReference>
<dbReference type="RefSeq" id="WP_093097208.1">
    <property type="nucleotide sequence ID" value="NZ_FOTQ01000021.1"/>
</dbReference>
<dbReference type="AlphaFoldDB" id="A0A1I4TTE4"/>
<keyword evidence="2" id="KW-1185">Reference proteome</keyword>
<dbReference type="InterPro" id="IPR015797">
    <property type="entry name" value="NUDIX_hydrolase-like_dom_sf"/>
</dbReference>
<evidence type="ECO:0000313" key="1">
    <source>
        <dbReference type="EMBL" id="SFM79813.1"/>
    </source>
</evidence>
<sequence>MDFALVIPFREDGSVQLIRQYKHGPRCQVLGFPTGHVDPGDLDEFAYETLMPDEIDATMRRGEFGNCVETGEFSGLLF</sequence>
<proteinExistence type="predicted"/>
<dbReference type="STRING" id="254406.SAMN04488042_12110"/>
<organism evidence="1 2">
    <name type="scientific">Shimia aestuarii</name>
    <dbReference type="NCBI Taxonomy" id="254406"/>
    <lineage>
        <taxon>Bacteria</taxon>
        <taxon>Pseudomonadati</taxon>
        <taxon>Pseudomonadota</taxon>
        <taxon>Alphaproteobacteria</taxon>
        <taxon>Rhodobacterales</taxon>
        <taxon>Roseobacteraceae</taxon>
    </lineage>
</organism>
<evidence type="ECO:0000313" key="2">
    <source>
        <dbReference type="Proteomes" id="UP000199144"/>
    </source>
</evidence>
<dbReference type="OrthoDB" id="177518at2"/>
<name>A0A1I4TTE4_9RHOB</name>
<dbReference type="SUPFAM" id="SSF55811">
    <property type="entry name" value="Nudix"/>
    <property type="match status" value="1"/>
</dbReference>
<gene>
    <name evidence="1" type="ORF">SAMN04488042_12110</name>
</gene>
<evidence type="ECO:0008006" key="3">
    <source>
        <dbReference type="Google" id="ProtNLM"/>
    </source>
</evidence>
<dbReference type="EMBL" id="FOTQ01000021">
    <property type="protein sequence ID" value="SFM79813.1"/>
    <property type="molecule type" value="Genomic_DNA"/>
</dbReference>
<protein>
    <recommendedName>
        <fullName evidence="3">NUDIX domain-containing protein</fullName>
    </recommendedName>
</protein>
<dbReference type="Proteomes" id="UP000199144">
    <property type="component" value="Unassembled WGS sequence"/>
</dbReference>